<name>A0A2H5X986_9BACT</name>
<dbReference type="NCBIfam" id="NF002634">
    <property type="entry name" value="PRK02304.1-3"/>
    <property type="match status" value="1"/>
</dbReference>
<dbReference type="InterPro" id="IPR029057">
    <property type="entry name" value="PRTase-like"/>
</dbReference>
<dbReference type="EMBL" id="BEHT01000002">
    <property type="protein sequence ID" value="GBC97750.1"/>
    <property type="molecule type" value="Genomic_DNA"/>
</dbReference>
<proteinExistence type="inferred from homology"/>
<evidence type="ECO:0000259" key="13">
    <source>
        <dbReference type="Pfam" id="PF00156"/>
    </source>
</evidence>
<evidence type="ECO:0000313" key="14">
    <source>
        <dbReference type="EMBL" id="GBC97750.1"/>
    </source>
</evidence>
<comment type="pathway">
    <text evidence="4 12">Purine metabolism; AMP biosynthesis via salvage pathway; AMP from adenine: step 1/1.</text>
</comment>
<dbReference type="PANTHER" id="PTHR32315">
    <property type="entry name" value="ADENINE PHOSPHORIBOSYLTRANSFERASE"/>
    <property type="match status" value="1"/>
</dbReference>
<dbReference type="Pfam" id="PF00156">
    <property type="entry name" value="Pribosyltran"/>
    <property type="match status" value="1"/>
</dbReference>
<dbReference type="Gene3D" id="3.40.50.2020">
    <property type="match status" value="1"/>
</dbReference>
<keyword evidence="10 12" id="KW-0808">Transferase</keyword>
<organism evidence="14 15">
    <name type="scientific">Candidatus Fervidibacter japonicus</name>
    <dbReference type="NCBI Taxonomy" id="2035412"/>
    <lineage>
        <taxon>Bacteria</taxon>
        <taxon>Candidatus Fervidibacterota</taxon>
        <taxon>Candidatus Fervidibacter</taxon>
    </lineage>
</organism>
<dbReference type="UniPathway" id="UPA00588">
    <property type="reaction ID" value="UER00646"/>
</dbReference>
<dbReference type="GO" id="GO:0006166">
    <property type="term" value="P:purine ribonucleoside salvage"/>
    <property type="evidence" value="ECO:0007669"/>
    <property type="project" value="UniProtKB-UniRule"/>
</dbReference>
<protein>
    <recommendedName>
        <fullName evidence="7 12">Adenine phosphoribosyltransferase</fullName>
        <shortName evidence="12">APRT</shortName>
        <ecNumber evidence="7 12">2.4.2.7</ecNumber>
    </recommendedName>
</protein>
<evidence type="ECO:0000256" key="1">
    <source>
        <dbReference type="ARBA" id="ARBA00000868"/>
    </source>
</evidence>
<dbReference type="CDD" id="cd06223">
    <property type="entry name" value="PRTases_typeI"/>
    <property type="match status" value="1"/>
</dbReference>
<evidence type="ECO:0000256" key="9">
    <source>
        <dbReference type="ARBA" id="ARBA00022676"/>
    </source>
</evidence>
<comment type="subcellular location">
    <subcellularLocation>
        <location evidence="3 12">Cytoplasm</location>
    </subcellularLocation>
</comment>
<dbReference type="GO" id="GO:0002055">
    <property type="term" value="F:adenine binding"/>
    <property type="evidence" value="ECO:0007669"/>
    <property type="project" value="TreeGrafter"/>
</dbReference>
<dbReference type="InterPro" id="IPR005764">
    <property type="entry name" value="Ade_phspho_trans"/>
</dbReference>
<dbReference type="FunFam" id="3.40.50.2020:FF:000004">
    <property type="entry name" value="Adenine phosphoribosyltransferase"/>
    <property type="match status" value="1"/>
</dbReference>
<evidence type="ECO:0000256" key="10">
    <source>
        <dbReference type="ARBA" id="ARBA00022679"/>
    </source>
</evidence>
<gene>
    <name evidence="12 14" type="primary">apt</name>
    <name evidence="14" type="ORF">HRbin17_00239</name>
</gene>
<dbReference type="GO" id="GO:0006168">
    <property type="term" value="P:adenine salvage"/>
    <property type="evidence" value="ECO:0007669"/>
    <property type="project" value="InterPro"/>
</dbReference>
<accession>A0A2H5X986</accession>
<evidence type="ECO:0000256" key="6">
    <source>
        <dbReference type="ARBA" id="ARBA00011738"/>
    </source>
</evidence>
<dbReference type="Proteomes" id="UP000236173">
    <property type="component" value="Unassembled WGS sequence"/>
</dbReference>
<dbReference type="GO" id="GO:0016208">
    <property type="term" value="F:AMP binding"/>
    <property type="evidence" value="ECO:0007669"/>
    <property type="project" value="TreeGrafter"/>
</dbReference>
<comment type="subunit">
    <text evidence="6 12">Homodimer.</text>
</comment>
<comment type="catalytic activity">
    <reaction evidence="1 12">
        <text>AMP + diphosphate = 5-phospho-alpha-D-ribose 1-diphosphate + adenine</text>
        <dbReference type="Rhea" id="RHEA:16609"/>
        <dbReference type="ChEBI" id="CHEBI:16708"/>
        <dbReference type="ChEBI" id="CHEBI:33019"/>
        <dbReference type="ChEBI" id="CHEBI:58017"/>
        <dbReference type="ChEBI" id="CHEBI:456215"/>
        <dbReference type="EC" id="2.4.2.7"/>
    </reaction>
</comment>
<evidence type="ECO:0000256" key="7">
    <source>
        <dbReference type="ARBA" id="ARBA00011893"/>
    </source>
</evidence>
<keyword evidence="9 12" id="KW-0328">Glycosyltransferase</keyword>
<evidence type="ECO:0000313" key="15">
    <source>
        <dbReference type="Proteomes" id="UP000236173"/>
    </source>
</evidence>
<dbReference type="InterPro" id="IPR050054">
    <property type="entry name" value="UPRTase/APRTase"/>
</dbReference>
<dbReference type="GO" id="GO:0044209">
    <property type="term" value="P:AMP salvage"/>
    <property type="evidence" value="ECO:0007669"/>
    <property type="project" value="UniProtKB-UniRule"/>
</dbReference>
<dbReference type="HAMAP" id="MF_00004">
    <property type="entry name" value="Aden_phosphoribosyltr"/>
    <property type="match status" value="1"/>
</dbReference>
<keyword evidence="11 12" id="KW-0660">Purine salvage</keyword>
<keyword evidence="8 12" id="KW-0963">Cytoplasm</keyword>
<evidence type="ECO:0000256" key="4">
    <source>
        <dbReference type="ARBA" id="ARBA00004659"/>
    </source>
</evidence>
<comment type="function">
    <text evidence="2 12">Catalyzes a salvage reaction resulting in the formation of AMP, that is energically less costly than de novo synthesis.</text>
</comment>
<evidence type="ECO:0000256" key="8">
    <source>
        <dbReference type="ARBA" id="ARBA00022490"/>
    </source>
</evidence>
<evidence type="ECO:0000256" key="11">
    <source>
        <dbReference type="ARBA" id="ARBA00022726"/>
    </source>
</evidence>
<dbReference type="NCBIfam" id="TIGR01090">
    <property type="entry name" value="apt"/>
    <property type="match status" value="1"/>
</dbReference>
<dbReference type="InterPro" id="IPR000836">
    <property type="entry name" value="PRTase_dom"/>
</dbReference>
<reference evidence="15" key="1">
    <citation type="submission" date="2017-09" db="EMBL/GenBank/DDBJ databases">
        <title>Metaegenomics of thermophilic ammonia-oxidizing enrichment culture.</title>
        <authorList>
            <person name="Kato S."/>
            <person name="Suzuki K."/>
        </authorList>
    </citation>
    <scope>NUCLEOTIDE SEQUENCE [LARGE SCALE GENOMIC DNA]</scope>
</reference>
<evidence type="ECO:0000256" key="3">
    <source>
        <dbReference type="ARBA" id="ARBA00004496"/>
    </source>
</evidence>
<dbReference type="NCBIfam" id="NF002636">
    <property type="entry name" value="PRK02304.1-5"/>
    <property type="match status" value="1"/>
</dbReference>
<dbReference type="GO" id="GO:0005737">
    <property type="term" value="C:cytoplasm"/>
    <property type="evidence" value="ECO:0007669"/>
    <property type="project" value="UniProtKB-SubCell"/>
</dbReference>
<dbReference type="AlphaFoldDB" id="A0A2H5X986"/>
<dbReference type="PANTHER" id="PTHR32315:SF3">
    <property type="entry name" value="ADENINE PHOSPHORIBOSYLTRANSFERASE"/>
    <property type="match status" value="1"/>
</dbReference>
<evidence type="ECO:0000256" key="2">
    <source>
        <dbReference type="ARBA" id="ARBA00003968"/>
    </source>
</evidence>
<evidence type="ECO:0000256" key="5">
    <source>
        <dbReference type="ARBA" id="ARBA00008391"/>
    </source>
</evidence>
<comment type="caution">
    <text evidence="14">The sequence shown here is derived from an EMBL/GenBank/DDBJ whole genome shotgun (WGS) entry which is preliminary data.</text>
</comment>
<dbReference type="GO" id="GO:0003999">
    <property type="term" value="F:adenine phosphoribosyltransferase activity"/>
    <property type="evidence" value="ECO:0007669"/>
    <property type="project" value="UniProtKB-UniRule"/>
</dbReference>
<feature type="domain" description="Phosphoribosyltransferase" evidence="13">
    <location>
        <begin position="33"/>
        <end position="146"/>
    </location>
</feature>
<comment type="similarity">
    <text evidence="5 12">Belongs to the purine/pyrimidine phosphoribosyltransferase family.</text>
</comment>
<sequence length="178" mass="19587">MAIVPIVPGLKEAIRNIPDFPKPGILFRDITPVLQNPDLFRRVIDTFAQIYEGRQIDVIAAVESRGFIFAAPLAIRLGAGFVPLRKSGKLPYMTYKVHYALEYGIEALEMHVDAVQPGQRVLIMDDLLATGGTAHAAARLVLQAGGVIDSFAFVIELTDLKGREKLQGYEVITLVQFP</sequence>
<dbReference type="EC" id="2.4.2.7" evidence="7 12"/>
<evidence type="ECO:0000256" key="12">
    <source>
        <dbReference type="HAMAP-Rule" id="MF_00004"/>
    </source>
</evidence>
<dbReference type="SUPFAM" id="SSF53271">
    <property type="entry name" value="PRTase-like"/>
    <property type="match status" value="1"/>
</dbReference>